<evidence type="ECO:0000256" key="3">
    <source>
        <dbReference type="ARBA" id="ARBA00011301"/>
    </source>
</evidence>
<dbReference type="SUPFAM" id="SSF52922">
    <property type="entry name" value="TK C-terminal domain-like"/>
    <property type="match status" value="1"/>
</dbReference>
<dbReference type="RefSeq" id="WP_073035944.1">
    <property type="nucleotide sequence ID" value="NZ_BMLR01000012.1"/>
</dbReference>
<dbReference type="Pfam" id="PF02779">
    <property type="entry name" value="Transket_pyr"/>
    <property type="match status" value="1"/>
</dbReference>
<dbReference type="PANTHER" id="PTHR43257:SF2">
    <property type="entry name" value="PYRUVATE DEHYDROGENASE E1 COMPONENT SUBUNIT BETA"/>
    <property type="match status" value="1"/>
</dbReference>
<evidence type="ECO:0000256" key="5">
    <source>
        <dbReference type="ARBA" id="ARBA00023002"/>
    </source>
</evidence>
<evidence type="ECO:0000256" key="4">
    <source>
        <dbReference type="ARBA" id="ARBA00013321"/>
    </source>
</evidence>
<dbReference type="CDD" id="cd07036">
    <property type="entry name" value="TPP_PYR_E1-PDHc-beta_like"/>
    <property type="match status" value="1"/>
</dbReference>
<dbReference type="InterPro" id="IPR005475">
    <property type="entry name" value="Transketolase-like_Pyr-bd"/>
</dbReference>
<dbReference type="Gene3D" id="3.40.50.920">
    <property type="match status" value="1"/>
</dbReference>
<comment type="subunit">
    <text evidence="3">Homodimer. Part of the 2-oxoglutarate dehydrogenase (OGDH) complex composed of E1 (2-oxoglutarate dehydrogenase), E2 (dihydrolipoamide succinyltransferase) and E3 (dihydrolipoamide dehydrogenase); the complex contains multiple copies of the three enzymatic components (E1, E2 and E3).</text>
</comment>
<comment type="function">
    <text evidence="2">E1 component of the 2-oxoglutarate dehydrogenase (OGDH) complex which catalyzes the decarboxylation of 2-oxoglutarate, the first step in the conversion of 2-oxoglutarate to succinyl-CoA and CO(2).</text>
</comment>
<dbReference type="OrthoDB" id="9780894at2"/>
<keyword evidence="5" id="KW-0560">Oxidoreductase</keyword>
<organism evidence="9 10">
    <name type="scientific">Roseovarius pacificus</name>
    <dbReference type="NCBI Taxonomy" id="337701"/>
    <lineage>
        <taxon>Bacteria</taxon>
        <taxon>Pseudomonadati</taxon>
        <taxon>Pseudomonadota</taxon>
        <taxon>Alphaproteobacteria</taxon>
        <taxon>Rhodobacterales</taxon>
        <taxon>Roseobacteraceae</taxon>
        <taxon>Roseovarius</taxon>
    </lineage>
</organism>
<dbReference type="Proteomes" id="UP000183974">
    <property type="component" value="Unassembled WGS sequence"/>
</dbReference>
<dbReference type="InterPro" id="IPR009014">
    <property type="entry name" value="Transketo_C/PFOR_II"/>
</dbReference>
<dbReference type="SMART" id="SM00861">
    <property type="entry name" value="Transket_pyr"/>
    <property type="match status" value="1"/>
</dbReference>
<dbReference type="InterPro" id="IPR001017">
    <property type="entry name" value="DH_E1"/>
</dbReference>
<dbReference type="Pfam" id="PF02780">
    <property type="entry name" value="Transketolase_C"/>
    <property type="match status" value="1"/>
</dbReference>
<evidence type="ECO:0000256" key="2">
    <source>
        <dbReference type="ARBA" id="ARBA00003906"/>
    </source>
</evidence>
<feature type="domain" description="Transketolase-like pyrimidine-binding" evidence="8">
    <location>
        <begin position="400"/>
        <end position="575"/>
    </location>
</feature>
<keyword evidence="6" id="KW-0786">Thiamine pyrophosphate</keyword>
<protein>
    <recommendedName>
        <fullName evidence="4">2-oxoglutarate dehydrogenase E1 component</fullName>
    </recommendedName>
    <alternativeName>
        <fullName evidence="7">Alpha-ketoglutarate dehydrogenase</fullName>
    </alternativeName>
</protein>
<dbReference type="EMBL" id="FRBR01000011">
    <property type="protein sequence ID" value="SHM19325.1"/>
    <property type="molecule type" value="Genomic_DNA"/>
</dbReference>
<reference evidence="9 10" key="1">
    <citation type="submission" date="2016-11" db="EMBL/GenBank/DDBJ databases">
        <authorList>
            <person name="Jaros S."/>
            <person name="Januszkiewicz K."/>
            <person name="Wedrychowicz H."/>
        </authorList>
    </citation>
    <scope>NUCLEOTIDE SEQUENCE [LARGE SCALE GENOMIC DNA]</scope>
    <source>
        <strain evidence="9 10">DSM 29589</strain>
    </source>
</reference>
<evidence type="ECO:0000256" key="7">
    <source>
        <dbReference type="ARBA" id="ARBA00030680"/>
    </source>
</evidence>
<gene>
    <name evidence="9" type="ORF">SAMN05444398_11171</name>
</gene>
<keyword evidence="10" id="KW-1185">Reference proteome</keyword>
<sequence>MKFTQLEMKTGMRRLVTEDSDWAQLSTKDAKRLTTLVLSARRFEETILSLDKRGLVHGPAHSSLGQEGGAGGCLAALPIDTMMNGSHRAHHQVVAKIVNALYTDNYDPSAEPVLRDEMREEIRRMMHEILGLKDGWTGGRGGSMHLRRENLGVMGTNAIVAGGLPIACGHAFAEKQQGGERITVSFFGDGAVHQGTTHEAMNLAALYRLPVLFFCENNGYAVSTTIEQSTFETNLNTRPCAHGIESVHVDGMDPLAVWLATRWAEDHIRTQGRPAFVQADVYRYYHQSSPFPGSVFGYRTKEEEEAWRARSPWEFLCDKLISHGIVSEDELNAIDAAVSEAMQAAADSCTEGKGSAMAIPAGHWPDPAGVDDHLTSDMSEFSGLRAAEAEDFSSEQMREMTFIEAIPAAMGAAMKSDPGIVLFGEDVANMGGGTVGATRGLSEFFDTRIVNTPITENGFCGLAVGAAMSGLRPIVELMYSDFFLVAADQLFNQAGKIRHLFNGTAQVPMVLRCRLPGLEGYGSQHSMDPTSVFALFPGWHILAPSNAFDYVGLMNAAMRCNDPVLIIEPQALHKRRCPVPENLDYYIPIGKAKRVAEGRDLTLLTSLGMVETCKDLVASLGIGADVIDLRSLSQRDIDYDLIGQSVRKTGRVAIIEQTTRGAAFGAFLVDEIQRRFFDYLDQPVKRVTGAWAPPTVSRVLERAALAGEDDITKELLAMLRDSALPEPGKEAV</sequence>
<dbReference type="Gene3D" id="3.40.50.970">
    <property type="match status" value="2"/>
</dbReference>
<dbReference type="SUPFAM" id="SSF52518">
    <property type="entry name" value="Thiamin diphosphate-binding fold (THDP-binding)"/>
    <property type="match status" value="2"/>
</dbReference>
<evidence type="ECO:0000313" key="9">
    <source>
        <dbReference type="EMBL" id="SHM19325.1"/>
    </source>
</evidence>
<name>A0A1M7GT37_9RHOB</name>
<accession>A0A1M7GT37</accession>
<evidence type="ECO:0000313" key="10">
    <source>
        <dbReference type="Proteomes" id="UP000183974"/>
    </source>
</evidence>
<evidence type="ECO:0000256" key="1">
    <source>
        <dbReference type="ARBA" id="ARBA00001964"/>
    </source>
</evidence>
<dbReference type="CDD" id="cd02000">
    <property type="entry name" value="TPP_E1_PDC_ADC_BCADC"/>
    <property type="match status" value="1"/>
</dbReference>
<comment type="cofactor">
    <cofactor evidence="1">
        <name>thiamine diphosphate</name>
        <dbReference type="ChEBI" id="CHEBI:58937"/>
    </cofactor>
</comment>
<dbReference type="AlphaFoldDB" id="A0A1M7GT37"/>
<dbReference type="GO" id="GO:0016624">
    <property type="term" value="F:oxidoreductase activity, acting on the aldehyde or oxo group of donors, disulfide as acceptor"/>
    <property type="evidence" value="ECO:0007669"/>
    <property type="project" value="InterPro"/>
</dbReference>
<dbReference type="Pfam" id="PF00676">
    <property type="entry name" value="E1_dh"/>
    <property type="match status" value="1"/>
</dbReference>
<proteinExistence type="predicted"/>
<dbReference type="STRING" id="337701.SAMN05444398_11171"/>
<dbReference type="PANTHER" id="PTHR43257">
    <property type="entry name" value="PYRUVATE DEHYDROGENASE E1 COMPONENT BETA SUBUNIT"/>
    <property type="match status" value="1"/>
</dbReference>
<evidence type="ECO:0000259" key="8">
    <source>
        <dbReference type="SMART" id="SM00861"/>
    </source>
</evidence>
<dbReference type="InterPro" id="IPR029061">
    <property type="entry name" value="THDP-binding"/>
</dbReference>
<dbReference type="InterPro" id="IPR033248">
    <property type="entry name" value="Transketolase_C"/>
</dbReference>
<evidence type="ECO:0000256" key="6">
    <source>
        <dbReference type="ARBA" id="ARBA00023052"/>
    </source>
</evidence>